<reference evidence="1" key="1">
    <citation type="journal article" date="2020" name="mSystems">
        <title>Genome- and Community-Level Interaction Insights into Carbon Utilization and Element Cycling Functions of Hydrothermarchaeota in Hydrothermal Sediment.</title>
        <authorList>
            <person name="Zhou Z."/>
            <person name="Liu Y."/>
            <person name="Xu W."/>
            <person name="Pan J."/>
            <person name="Luo Z.H."/>
            <person name="Li M."/>
        </authorList>
    </citation>
    <scope>NUCLEOTIDE SEQUENCE [LARGE SCALE GENOMIC DNA]</scope>
    <source>
        <strain evidence="1">SpSt-374</strain>
    </source>
</reference>
<accession>A0A7C3VSC2</accession>
<name>A0A7C3VSC2_9CYAN</name>
<gene>
    <name evidence="1" type="ORF">ENR15_22605</name>
</gene>
<sequence>MAEVILDLGEWGIILVESPDQHLLSSGDDATEKTGFVDTIRQTGGQIQAGAADLLKLPLTGLAKLLLASLPEPSANEPYELDAFSVEFNLGIKAEKGVNAGAVAKIMPEGAFKCTYTWKRKPKPPGV</sequence>
<dbReference type="EMBL" id="DSPX01000232">
    <property type="protein sequence ID" value="HGG03350.1"/>
    <property type="molecule type" value="Genomic_DNA"/>
</dbReference>
<organism evidence="1">
    <name type="scientific">Planktothricoides sp. SpSt-374</name>
    <dbReference type="NCBI Taxonomy" id="2282167"/>
    <lineage>
        <taxon>Bacteria</taxon>
        <taxon>Bacillati</taxon>
        <taxon>Cyanobacteriota</taxon>
        <taxon>Cyanophyceae</taxon>
        <taxon>Oscillatoriophycideae</taxon>
        <taxon>Oscillatoriales</taxon>
        <taxon>Oscillatoriaceae</taxon>
        <taxon>Planktothricoides</taxon>
    </lineage>
</organism>
<proteinExistence type="predicted"/>
<protein>
    <submittedName>
        <fullName evidence="1">Uncharacterized protein</fullName>
    </submittedName>
</protein>
<comment type="caution">
    <text evidence="1">The sequence shown here is derived from an EMBL/GenBank/DDBJ whole genome shotgun (WGS) entry which is preliminary data.</text>
</comment>
<dbReference type="AlphaFoldDB" id="A0A7C3VSC2"/>
<evidence type="ECO:0000313" key="1">
    <source>
        <dbReference type="EMBL" id="HGG03350.1"/>
    </source>
</evidence>